<evidence type="ECO:0000313" key="9">
    <source>
        <dbReference type="Proteomes" id="UP000694845"/>
    </source>
</evidence>
<keyword evidence="3" id="KW-0862">Zinc</keyword>
<evidence type="ECO:0000256" key="4">
    <source>
        <dbReference type="PROSITE-ProRule" id="PRU00024"/>
    </source>
</evidence>
<feature type="domain" description="Tudor" evidence="8">
    <location>
        <begin position="1073"/>
        <end position="1132"/>
    </location>
</feature>
<feature type="compositionally biased region" description="Polar residues" evidence="5">
    <location>
        <begin position="1228"/>
        <end position="1241"/>
    </location>
</feature>
<feature type="compositionally biased region" description="Low complexity" evidence="5">
    <location>
        <begin position="1242"/>
        <end position="1253"/>
    </location>
</feature>
<feature type="region of interest" description="Disordered" evidence="5">
    <location>
        <begin position="547"/>
        <end position="580"/>
    </location>
</feature>
<dbReference type="Gene3D" id="3.30.40.10">
    <property type="entry name" value="Zinc/RING finger domain, C3HC4 (zinc finger)"/>
    <property type="match status" value="1"/>
</dbReference>
<dbReference type="GO" id="GO:0008270">
    <property type="term" value="F:zinc ion binding"/>
    <property type="evidence" value="ECO:0007669"/>
    <property type="project" value="UniProtKB-KW"/>
</dbReference>
<dbReference type="SMART" id="SM00184">
    <property type="entry name" value="RING"/>
    <property type="match status" value="1"/>
</dbReference>
<dbReference type="Pfam" id="PF00643">
    <property type="entry name" value="zf-B_box"/>
    <property type="match status" value="1"/>
</dbReference>
<reference evidence="10" key="1">
    <citation type="submission" date="2025-08" db="UniProtKB">
        <authorList>
            <consortium name="RefSeq"/>
        </authorList>
    </citation>
    <scope>IDENTIFICATION</scope>
</reference>
<dbReference type="InterPro" id="IPR002999">
    <property type="entry name" value="Tudor"/>
</dbReference>
<dbReference type="InterPro" id="IPR017907">
    <property type="entry name" value="Znf_RING_CS"/>
</dbReference>
<evidence type="ECO:0000259" key="6">
    <source>
        <dbReference type="PROSITE" id="PS50089"/>
    </source>
</evidence>
<keyword evidence="1" id="KW-0479">Metal-binding</keyword>
<feature type="compositionally biased region" description="Low complexity" evidence="5">
    <location>
        <begin position="1007"/>
        <end position="1022"/>
    </location>
</feature>
<evidence type="ECO:0000256" key="2">
    <source>
        <dbReference type="ARBA" id="ARBA00022771"/>
    </source>
</evidence>
<feature type="domain" description="Tudor" evidence="8">
    <location>
        <begin position="1605"/>
        <end position="1665"/>
    </location>
</feature>
<feature type="compositionally biased region" description="Low complexity" evidence="5">
    <location>
        <begin position="561"/>
        <end position="580"/>
    </location>
</feature>
<dbReference type="Pfam" id="PF00567">
    <property type="entry name" value="TUDOR"/>
    <property type="match status" value="6"/>
</dbReference>
<dbReference type="Proteomes" id="UP000694845">
    <property type="component" value="Unplaced"/>
</dbReference>
<dbReference type="KEGG" id="aplc:110974416"/>
<dbReference type="PROSITE" id="PS50304">
    <property type="entry name" value="TUDOR"/>
    <property type="match status" value="5"/>
</dbReference>
<feature type="region of interest" description="Disordered" evidence="5">
    <location>
        <begin position="1224"/>
        <end position="1288"/>
    </location>
</feature>
<dbReference type="PROSITE" id="PS50089">
    <property type="entry name" value="ZF_RING_2"/>
    <property type="match status" value="1"/>
</dbReference>
<sequence>MEEAREGGQTCPHCFRSFRGAQGPAHERFLQPLLLRCGHTFCQGCISKQVKVLKTSIACPTCQVVTSMPLGEASIKQLPANYYMLGYATWNTKQVMDMFDQKVEFQPSSKLEYKGVQLEGGKELCTGCHRIIATCQCQQCGDIYCAPCFARLHRGSRALQTHPSIPLSTPRSEEGCKEHERREFEFFCKEDKVPICALCALMGNHKGHDIIQLSDQDKESLKELKPACDMAKEVLKHQYYARQMAKDTKRDIHKELNDVADGVKASFAHLHAVLQLREHALVEQIVGVASQQTQYIGAMLTNIEGNISILESAIIDALIGLGDDAVIPANITKLVHTLQSSQALPNHIVIPKSEQQQPLSCFTYSSDTVSSLMTFGAVKICSEPRLELKTESDLPDDWEAPVINDDILNNSAIHNYKKQKEQNKALSPSGKSQNAAVPTKVGETTPTGKVKESRLVRSHLSPRGSNVLGRELVRVTHIRNPCCFYIQRESDQSQLSNMMVRINKDCKSFKESNRLPDNLSAGAMLCCLYEADKTWYRVRIKSITYPDPEVISPIPTPPQSPKQTPTETQGETATGTEGANENYLEVGSEVGSETSQDIVFEVKPTVKPDGKLDVKPKVKVNKSKVEVIYVDYGNSETVPLSSLCRLKSKHHSIPDLAVCCSLTDIVPTRKSGRWSLEAVHSFANMVGDKPVYMSILGHSGATLYVDLHKPPLLEVEDDMPISLRDALVFLELACFVSPESVPEAAPSRGPPLKFIAADLPVQGEEILVTVSHFQDPECFCVQEIGEDCEYLLKMMKDLQEFYNRPLDDRWNILCPKKGTICVAHFSEDNQWSRAEIVDLPGSQQVDVLYVDYGNYERVHCSKLRKISKKFLKLCMQALPCSLADIGPKDPEKGWTAEENDGFGTIVLTKALRATVKGIQKRRLSIILVEDRQDREININALLVQKGFAQSTGPGSVSAAIIFDIPHSDFSDDDTLKNEGTPSTDSGTDTQASIPKTNGAARPYTITSPSKSQPSSKLSSQAPSSQYTSVHISHVESPACIYIQLSTARKDGLDSLLETMTLTYKQLESTEDIVWQEGDSCSALLIREGVWCRGRIKTVLPDENAIILFTDYGNTEVVSFSNIRPLLAKFQDDPPFAIQCHLADVIPGGDKQKWTRTACEFLAATLSDLECVIVKKGDLQNGSLPIDLLYERSIEEKLEQQTTEDFGSISKLLLLKGLALPVSRRVPARSSTSPPSDQQLPTKSSSPHKPSDSSVGGPTSKSQDKPSQHASAGSSPGVSPQLTVSQFESAEEEGDFPRYLLPPLPTSGRLDLVITYVSTDGIISGLEASEVDTFRDVMERLQAANSISQPVPMSKDLREGQAVCAQFQEDGLWYRARITRVHADAAEVHYVDFGNSETVPFPSIHLKPFKLDMPQQSRDCILIGLRPKPPSSSWPVTTIQFLLETLVEQSCTALIKSLCKKGEPLKVDLLLPTGQSINMVLVAEGLAENEDNDDGSEKSCPFSEVEASRDVATLTPNGRVVSPEMGVAIAGLEVEYKPMRLPAKGSQLAVSVTHINQPDMVYIQPWADHHFGDGPVQLETYHQLAELQRMSADLNKMAPTLPSVTNPQIGLCCCALYQVNQQWFRTTIHQVKSTEKLCEVQFVDYGTTEWVPFEGLRQIPEKFTTLPMQARQCQLIGLKPPSPSAAYEGATLPDSDWPMASVDKLLELVSNKKLIASIQNERPVPGIFLYEADEVANQSMMSLRQVGCPIHQALIEAGLAQLNQPFPSEADIHE</sequence>
<dbReference type="Pfam" id="PF13445">
    <property type="entry name" value="zf-RING_UBOX"/>
    <property type="match status" value="1"/>
</dbReference>
<dbReference type="RefSeq" id="XP_022081723.1">
    <property type="nucleotide sequence ID" value="XM_022226031.1"/>
</dbReference>
<dbReference type="InterPro" id="IPR001841">
    <property type="entry name" value="Znf_RING"/>
</dbReference>
<evidence type="ECO:0000256" key="5">
    <source>
        <dbReference type="SAM" id="MobiDB-lite"/>
    </source>
</evidence>
<accession>A0A8B7XLM9</accession>
<dbReference type="InterPro" id="IPR035437">
    <property type="entry name" value="SNase_OB-fold_sf"/>
</dbReference>
<proteinExistence type="predicted"/>
<dbReference type="Gene3D" id="2.30.30.140">
    <property type="match status" value="5"/>
</dbReference>
<dbReference type="InterPro" id="IPR000315">
    <property type="entry name" value="Znf_B-box"/>
</dbReference>
<feature type="domain" description="RING-type" evidence="6">
    <location>
        <begin position="11"/>
        <end position="63"/>
    </location>
</feature>
<dbReference type="SUPFAM" id="SSF57850">
    <property type="entry name" value="RING/U-box"/>
    <property type="match status" value="1"/>
</dbReference>
<name>A0A8B7XLM9_ACAPL</name>
<dbReference type="OrthoDB" id="5800423at2759"/>
<dbReference type="InterPro" id="IPR013083">
    <property type="entry name" value="Znf_RING/FYVE/PHD"/>
</dbReference>
<feature type="domain" description="Tudor" evidence="8">
    <location>
        <begin position="518"/>
        <end position="653"/>
    </location>
</feature>
<evidence type="ECO:0000313" key="10">
    <source>
        <dbReference type="RefSeq" id="XP_022081723.1"/>
    </source>
</evidence>
<dbReference type="PROSITE" id="PS50119">
    <property type="entry name" value="ZF_BBOX"/>
    <property type="match status" value="1"/>
</dbReference>
<protein>
    <submittedName>
        <fullName evidence="10">RING finger protein 17-like isoform X1</fullName>
    </submittedName>
</protein>
<dbReference type="PANTHER" id="PTHR16442">
    <property type="entry name" value="RING FINGER PROTEIN 17"/>
    <property type="match status" value="1"/>
</dbReference>
<evidence type="ECO:0000256" key="3">
    <source>
        <dbReference type="ARBA" id="ARBA00022833"/>
    </source>
</evidence>
<feature type="compositionally biased region" description="Polar residues" evidence="5">
    <location>
        <begin position="1267"/>
        <end position="1287"/>
    </location>
</feature>
<keyword evidence="9" id="KW-1185">Reference proteome</keyword>
<feature type="region of interest" description="Disordered" evidence="5">
    <location>
        <begin position="971"/>
        <end position="1022"/>
    </location>
</feature>
<gene>
    <name evidence="10" type="primary">LOC110974416</name>
</gene>
<dbReference type="CDD" id="cd19756">
    <property type="entry name" value="Bbox2"/>
    <property type="match status" value="1"/>
</dbReference>
<dbReference type="SUPFAM" id="SSF63748">
    <property type="entry name" value="Tudor/PWWP/MBT"/>
    <property type="match status" value="5"/>
</dbReference>
<feature type="compositionally biased region" description="Polar residues" evidence="5">
    <location>
        <begin position="424"/>
        <end position="447"/>
    </location>
</feature>
<dbReference type="FunFam" id="2.30.30.140:FF:000018">
    <property type="entry name" value="Serine/threonine-protein kinase 31"/>
    <property type="match status" value="3"/>
</dbReference>
<evidence type="ECO:0000259" key="8">
    <source>
        <dbReference type="PROSITE" id="PS50304"/>
    </source>
</evidence>
<dbReference type="InterPro" id="IPR027370">
    <property type="entry name" value="Znf-RING_euk"/>
</dbReference>
<feature type="domain" description="Tudor" evidence="8">
    <location>
        <begin position="1355"/>
        <end position="1413"/>
    </location>
</feature>
<dbReference type="Gene3D" id="3.30.160.60">
    <property type="entry name" value="Classic Zinc Finger"/>
    <property type="match status" value="1"/>
</dbReference>
<feature type="domain" description="B box-type" evidence="7">
    <location>
        <begin position="171"/>
        <end position="213"/>
    </location>
</feature>
<dbReference type="PANTHER" id="PTHR16442:SF1">
    <property type="entry name" value="RING FINGER PROTEIN 17"/>
    <property type="match status" value="1"/>
</dbReference>
<dbReference type="SMART" id="SM00333">
    <property type="entry name" value="TUDOR"/>
    <property type="match status" value="5"/>
</dbReference>
<dbReference type="GeneID" id="110974416"/>
<dbReference type="PROSITE" id="PS00518">
    <property type="entry name" value="ZF_RING_1"/>
    <property type="match status" value="1"/>
</dbReference>
<dbReference type="CDD" id="cd19757">
    <property type="entry name" value="Bbox1"/>
    <property type="match status" value="1"/>
</dbReference>
<evidence type="ECO:0000256" key="1">
    <source>
        <dbReference type="ARBA" id="ARBA00022723"/>
    </source>
</evidence>
<dbReference type="OMA" id="ARVHYPL"/>
<keyword evidence="2 4" id="KW-0863">Zinc-finger</keyword>
<organism evidence="9 10">
    <name type="scientific">Acanthaster planci</name>
    <name type="common">Crown-of-thorns starfish</name>
    <dbReference type="NCBI Taxonomy" id="133434"/>
    <lineage>
        <taxon>Eukaryota</taxon>
        <taxon>Metazoa</taxon>
        <taxon>Echinodermata</taxon>
        <taxon>Eleutherozoa</taxon>
        <taxon>Asterozoa</taxon>
        <taxon>Asteroidea</taxon>
        <taxon>Valvatacea</taxon>
        <taxon>Valvatida</taxon>
        <taxon>Acanthasteridae</taxon>
        <taxon>Acanthaster</taxon>
    </lineage>
</organism>
<feature type="compositionally biased region" description="Polar residues" evidence="5">
    <location>
        <begin position="977"/>
        <end position="995"/>
    </location>
</feature>
<evidence type="ECO:0000259" key="7">
    <source>
        <dbReference type="PROSITE" id="PS50119"/>
    </source>
</evidence>
<feature type="domain" description="Tudor" evidence="8">
    <location>
        <begin position="814"/>
        <end position="873"/>
    </location>
</feature>
<dbReference type="Gene3D" id="2.40.50.90">
    <property type="match status" value="5"/>
</dbReference>
<feature type="region of interest" description="Disordered" evidence="5">
    <location>
        <begin position="421"/>
        <end position="452"/>
    </location>
</feature>
<dbReference type="SUPFAM" id="SSF57845">
    <property type="entry name" value="B-box zinc-binding domain"/>
    <property type="match status" value="1"/>
</dbReference>
<dbReference type="SMART" id="SM00336">
    <property type="entry name" value="BBOX"/>
    <property type="match status" value="2"/>
</dbReference>